<name>A0ACC2P4X8_9HYME</name>
<keyword evidence="2" id="KW-1185">Reference proteome</keyword>
<dbReference type="Proteomes" id="UP001239111">
    <property type="component" value="Chromosome 2"/>
</dbReference>
<comment type="caution">
    <text evidence="1">The sequence shown here is derived from an EMBL/GenBank/DDBJ whole genome shotgun (WGS) entry which is preliminary data.</text>
</comment>
<sequence length="145" mass="17002">MSYQPTYQNYQVCRINRDVHDGQEMDIHVDWSDYVTMKPGSWESVRIIDAVLAILEKDCQNAIFVSTDLTASFFGVWLQVPTVEDWPLHHLDFPETGKNFFPFLKEENHWVHFTLDMDASTASFFDPMERTTESLFVDETRVCKL</sequence>
<evidence type="ECO:0000313" key="1">
    <source>
        <dbReference type="EMBL" id="KAJ8678091.1"/>
    </source>
</evidence>
<dbReference type="EMBL" id="CM056742">
    <property type="protein sequence ID" value="KAJ8678091.1"/>
    <property type="molecule type" value="Genomic_DNA"/>
</dbReference>
<gene>
    <name evidence="1" type="ORF">QAD02_013878</name>
</gene>
<organism evidence="1 2">
    <name type="scientific">Eretmocerus hayati</name>
    <dbReference type="NCBI Taxonomy" id="131215"/>
    <lineage>
        <taxon>Eukaryota</taxon>
        <taxon>Metazoa</taxon>
        <taxon>Ecdysozoa</taxon>
        <taxon>Arthropoda</taxon>
        <taxon>Hexapoda</taxon>
        <taxon>Insecta</taxon>
        <taxon>Pterygota</taxon>
        <taxon>Neoptera</taxon>
        <taxon>Endopterygota</taxon>
        <taxon>Hymenoptera</taxon>
        <taxon>Apocrita</taxon>
        <taxon>Proctotrupomorpha</taxon>
        <taxon>Chalcidoidea</taxon>
        <taxon>Aphelinidae</taxon>
        <taxon>Aphelininae</taxon>
        <taxon>Eretmocerus</taxon>
    </lineage>
</organism>
<proteinExistence type="predicted"/>
<accession>A0ACC2P4X8</accession>
<protein>
    <submittedName>
        <fullName evidence="1">Uncharacterized protein</fullName>
    </submittedName>
</protein>
<reference evidence="1" key="1">
    <citation type="submission" date="2023-04" db="EMBL/GenBank/DDBJ databases">
        <title>A chromosome-level genome assembly of the parasitoid wasp Eretmocerus hayati.</title>
        <authorList>
            <person name="Zhong Y."/>
            <person name="Liu S."/>
            <person name="Liu Y."/>
        </authorList>
    </citation>
    <scope>NUCLEOTIDE SEQUENCE</scope>
    <source>
        <strain evidence="1">ZJU_SS_LIU_2023</strain>
    </source>
</reference>
<evidence type="ECO:0000313" key="2">
    <source>
        <dbReference type="Proteomes" id="UP001239111"/>
    </source>
</evidence>